<accession>A0A086BIR7</accession>
<dbReference type="InterPro" id="IPR036390">
    <property type="entry name" value="WH_DNA-bd_sf"/>
</dbReference>
<sequence length="195" mass="22074">MLFKEIHLQGIKSGKISLAFRNWQKASVNKGSLLHTSIGLVEIRAVEAISENDITDKDALNAGFTDKKQLLKSLISSNKGTLFKITVSYHSPDPRIDLREQSELSKQEFEDLTRKLERLDQFSKSGPWTKSVLYAINENPNFHAIGIADLTGFEKEWLKLNIRKLKNLGLTISLQIGYELSPLGKEYLKKGLPYN</sequence>
<gene>
    <name evidence="1" type="ORF">IQ37_09135</name>
</gene>
<evidence type="ECO:0000313" key="1">
    <source>
        <dbReference type="EMBL" id="KFF28831.1"/>
    </source>
</evidence>
<evidence type="ECO:0000313" key="2">
    <source>
        <dbReference type="Proteomes" id="UP000028709"/>
    </source>
</evidence>
<dbReference type="KEGG" id="cpip:CJF12_02300"/>
<comment type="caution">
    <text evidence="1">The sequence shown here is derived from an EMBL/GenBank/DDBJ whole genome shotgun (WGS) entry which is preliminary data.</text>
</comment>
<proteinExistence type="predicted"/>
<evidence type="ECO:0008006" key="3">
    <source>
        <dbReference type="Google" id="ProtNLM"/>
    </source>
</evidence>
<dbReference type="AlphaFoldDB" id="A0A086BIR7"/>
<dbReference type="STRING" id="558152.IQ37_09135"/>
<organism evidence="1 2">
    <name type="scientific">Chryseobacterium piperi</name>
    <dbReference type="NCBI Taxonomy" id="558152"/>
    <lineage>
        <taxon>Bacteria</taxon>
        <taxon>Pseudomonadati</taxon>
        <taxon>Bacteroidota</taxon>
        <taxon>Flavobacteriia</taxon>
        <taxon>Flavobacteriales</taxon>
        <taxon>Weeksellaceae</taxon>
        <taxon>Chryseobacterium group</taxon>
        <taxon>Chryseobacterium</taxon>
    </lineage>
</organism>
<keyword evidence="2" id="KW-1185">Reference proteome</keyword>
<name>A0A086BIR7_9FLAO</name>
<protein>
    <recommendedName>
        <fullName evidence="3">ASCH domain-containing protein</fullName>
    </recommendedName>
</protein>
<dbReference type="SUPFAM" id="SSF46785">
    <property type="entry name" value="Winged helix' DNA-binding domain"/>
    <property type="match status" value="1"/>
</dbReference>
<reference evidence="1 2" key="1">
    <citation type="submission" date="2014-07" db="EMBL/GenBank/DDBJ databases">
        <title>Genome of Chryseobacterium piperi CTM.</title>
        <authorList>
            <person name="Pipes S.E."/>
            <person name="Stropko S.J."/>
            <person name="Newman J.D."/>
        </authorList>
    </citation>
    <scope>NUCLEOTIDE SEQUENCE [LARGE SCALE GENOMIC DNA]</scope>
    <source>
        <strain evidence="1 2">CTM</strain>
    </source>
</reference>
<dbReference type="eggNOG" id="COG2411">
    <property type="taxonomic scope" value="Bacteria"/>
</dbReference>
<dbReference type="Proteomes" id="UP000028709">
    <property type="component" value="Unassembled WGS sequence"/>
</dbReference>
<dbReference type="RefSeq" id="WP_034684050.1">
    <property type="nucleotide sequence ID" value="NZ_CP023049.2"/>
</dbReference>
<dbReference type="OrthoDB" id="121143at2"/>
<dbReference type="EMBL" id="JPRJ01000013">
    <property type="protein sequence ID" value="KFF28831.1"/>
    <property type="molecule type" value="Genomic_DNA"/>
</dbReference>